<organism evidence="2 3">
    <name type="scientific">Puccinia striiformis f. sp. tritici PST-78</name>
    <dbReference type="NCBI Taxonomy" id="1165861"/>
    <lineage>
        <taxon>Eukaryota</taxon>
        <taxon>Fungi</taxon>
        <taxon>Dikarya</taxon>
        <taxon>Basidiomycota</taxon>
        <taxon>Pucciniomycotina</taxon>
        <taxon>Pucciniomycetes</taxon>
        <taxon>Pucciniales</taxon>
        <taxon>Pucciniaceae</taxon>
        <taxon>Puccinia</taxon>
    </lineage>
</organism>
<dbReference type="AlphaFoldDB" id="A0A0L0UTF9"/>
<sequence>MAIHSTPPQSSSTDHEHRLNDGSSIHQMIINARLIMDPPPTEKAYSPPGSHVSFLSSPKGISIFIMTVGPMEHLKCASITGASCKGRLKLDGKSMAASLTDNRLDRHADETSDVPVPPMHGHGRPSRSSAGGSKLSDTLTLFLNVTMYVHTYDKTLDLPARQWHIRNLPLGQPGFTSSCQENLDHPAWCRTRCTKFVIQELPCSSSPPLGEELWTKQLWFHVFGPPSIAHVELCSGKIPFCLNQHHLLASKEATSVTY</sequence>
<evidence type="ECO:0000313" key="2">
    <source>
        <dbReference type="EMBL" id="KNE90206.1"/>
    </source>
</evidence>
<dbReference type="Proteomes" id="UP000054564">
    <property type="component" value="Unassembled WGS sequence"/>
</dbReference>
<name>A0A0L0UTF9_9BASI</name>
<proteinExistence type="predicted"/>
<feature type="region of interest" description="Disordered" evidence="1">
    <location>
        <begin position="1"/>
        <end position="21"/>
    </location>
</feature>
<accession>A0A0L0UTF9</accession>
<dbReference type="EMBL" id="AJIL01000270">
    <property type="protein sequence ID" value="KNE90206.1"/>
    <property type="molecule type" value="Genomic_DNA"/>
</dbReference>
<reference evidence="3" key="1">
    <citation type="submission" date="2014-03" db="EMBL/GenBank/DDBJ databases">
        <title>The Genome Sequence of Puccinia striiformis f. sp. tritici PST-78.</title>
        <authorList>
            <consortium name="The Broad Institute Genome Sequencing Platform"/>
            <person name="Cuomo C."/>
            <person name="Hulbert S."/>
            <person name="Chen X."/>
            <person name="Walker B."/>
            <person name="Young S.K."/>
            <person name="Zeng Q."/>
            <person name="Gargeya S."/>
            <person name="Fitzgerald M."/>
            <person name="Haas B."/>
            <person name="Abouelleil A."/>
            <person name="Alvarado L."/>
            <person name="Arachchi H.M."/>
            <person name="Berlin A.M."/>
            <person name="Chapman S.B."/>
            <person name="Goldberg J."/>
            <person name="Griggs A."/>
            <person name="Gujja S."/>
            <person name="Hansen M."/>
            <person name="Howarth C."/>
            <person name="Imamovic A."/>
            <person name="Larimer J."/>
            <person name="McCowan C."/>
            <person name="Montmayeur A."/>
            <person name="Murphy C."/>
            <person name="Neiman D."/>
            <person name="Pearson M."/>
            <person name="Priest M."/>
            <person name="Roberts A."/>
            <person name="Saif S."/>
            <person name="Shea T."/>
            <person name="Sisk P."/>
            <person name="Sykes S."/>
            <person name="Wortman J."/>
            <person name="Nusbaum C."/>
            <person name="Birren B."/>
        </authorList>
    </citation>
    <scope>NUCLEOTIDE SEQUENCE [LARGE SCALE GENOMIC DNA]</scope>
    <source>
        <strain evidence="3">race PST-78</strain>
    </source>
</reference>
<evidence type="ECO:0000313" key="3">
    <source>
        <dbReference type="Proteomes" id="UP000054564"/>
    </source>
</evidence>
<evidence type="ECO:0000256" key="1">
    <source>
        <dbReference type="SAM" id="MobiDB-lite"/>
    </source>
</evidence>
<comment type="caution">
    <text evidence="2">The sequence shown here is derived from an EMBL/GenBank/DDBJ whole genome shotgun (WGS) entry which is preliminary data.</text>
</comment>
<protein>
    <submittedName>
        <fullName evidence="2">Uncharacterized protein</fullName>
    </submittedName>
</protein>
<feature type="compositionally biased region" description="Polar residues" evidence="1">
    <location>
        <begin position="1"/>
        <end position="12"/>
    </location>
</feature>
<feature type="region of interest" description="Disordered" evidence="1">
    <location>
        <begin position="100"/>
        <end position="133"/>
    </location>
</feature>
<keyword evidence="3" id="KW-1185">Reference proteome</keyword>
<gene>
    <name evidence="2" type="ORF">PSTG_16349</name>
</gene>